<proteinExistence type="predicted"/>
<dbReference type="Proteomes" id="UP001055811">
    <property type="component" value="Linkage Group LG01"/>
</dbReference>
<accession>A0ACB9H0X8</accession>
<gene>
    <name evidence="1" type="ORF">L2E82_01754</name>
</gene>
<evidence type="ECO:0000313" key="2">
    <source>
        <dbReference type="Proteomes" id="UP001055811"/>
    </source>
</evidence>
<reference evidence="1 2" key="2">
    <citation type="journal article" date="2022" name="Mol. Ecol. Resour.">
        <title>The genomes of chicory, endive, great burdock and yacon provide insights into Asteraceae paleo-polyploidization history and plant inulin production.</title>
        <authorList>
            <person name="Fan W."/>
            <person name="Wang S."/>
            <person name="Wang H."/>
            <person name="Wang A."/>
            <person name="Jiang F."/>
            <person name="Liu H."/>
            <person name="Zhao H."/>
            <person name="Xu D."/>
            <person name="Zhang Y."/>
        </authorList>
    </citation>
    <scope>NUCLEOTIDE SEQUENCE [LARGE SCALE GENOMIC DNA]</scope>
    <source>
        <strain evidence="2">cv. Punajuju</strain>
        <tissue evidence="1">Leaves</tissue>
    </source>
</reference>
<name>A0ACB9H0X8_CICIN</name>
<comment type="caution">
    <text evidence="1">The sequence shown here is derived from an EMBL/GenBank/DDBJ whole genome shotgun (WGS) entry which is preliminary data.</text>
</comment>
<reference evidence="2" key="1">
    <citation type="journal article" date="2022" name="Mol. Ecol. Resour.">
        <title>The genomes of chicory, endive, great burdock and yacon provide insights into Asteraceae palaeo-polyploidization history and plant inulin production.</title>
        <authorList>
            <person name="Fan W."/>
            <person name="Wang S."/>
            <person name="Wang H."/>
            <person name="Wang A."/>
            <person name="Jiang F."/>
            <person name="Liu H."/>
            <person name="Zhao H."/>
            <person name="Xu D."/>
            <person name="Zhang Y."/>
        </authorList>
    </citation>
    <scope>NUCLEOTIDE SEQUENCE [LARGE SCALE GENOMIC DNA]</scope>
    <source>
        <strain evidence="2">cv. Punajuju</strain>
    </source>
</reference>
<sequence>MSLERTRMGSSPEATRSELHSSSSIYLSLSVIERPDRNSTLRHSNRESAVEDRRWLRFRLRISNGGDPCGENWKGVTCLGSRVTKMYSTLSVYIPV</sequence>
<protein>
    <submittedName>
        <fullName evidence="1">Uncharacterized protein</fullName>
    </submittedName>
</protein>
<keyword evidence="2" id="KW-1185">Reference proteome</keyword>
<dbReference type="EMBL" id="CM042009">
    <property type="protein sequence ID" value="KAI3788971.1"/>
    <property type="molecule type" value="Genomic_DNA"/>
</dbReference>
<organism evidence="1 2">
    <name type="scientific">Cichorium intybus</name>
    <name type="common">Chicory</name>
    <dbReference type="NCBI Taxonomy" id="13427"/>
    <lineage>
        <taxon>Eukaryota</taxon>
        <taxon>Viridiplantae</taxon>
        <taxon>Streptophyta</taxon>
        <taxon>Embryophyta</taxon>
        <taxon>Tracheophyta</taxon>
        <taxon>Spermatophyta</taxon>
        <taxon>Magnoliopsida</taxon>
        <taxon>eudicotyledons</taxon>
        <taxon>Gunneridae</taxon>
        <taxon>Pentapetalae</taxon>
        <taxon>asterids</taxon>
        <taxon>campanulids</taxon>
        <taxon>Asterales</taxon>
        <taxon>Asteraceae</taxon>
        <taxon>Cichorioideae</taxon>
        <taxon>Cichorieae</taxon>
        <taxon>Cichoriinae</taxon>
        <taxon>Cichorium</taxon>
    </lineage>
</organism>
<evidence type="ECO:0000313" key="1">
    <source>
        <dbReference type="EMBL" id="KAI3788971.1"/>
    </source>
</evidence>